<dbReference type="PANTHER" id="PTHR23508:SF10">
    <property type="entry name" value="CARBOXYLIC ACID TRANSPORTER PROTEIN HOMOLOG"/>
    <property type="match status" value="1"/>
</dbReference>
<dbReference type="InterPro" id="IPR011701">
    <property type="entry name" value="MFS"/>
</dbReference>
<feature type="transmembrane region" description="Helical" evidence="5">
    <location>
        <begin position="260"/>
        <end position="281"/>
    </location>
</feature>
<dbReference type="RefSeq" id="WP_147645862.1">
    <property type="nucleotide sequence ID" value="NZ_CP042806.1"/>
</dbReference>
<accession>A0A5B9E581</accession>
<feature type="transmembrane region" description="Helical" evidence="5">
    <location>
        <begin position="148"/>
        <end position="169"/>
    </location>
</feature>
<dbReference type="SUPFAM" id="SSF103473">
    <property type="entry name" value="MFS general substrate transporter"/>
    <property type="match status" value="1"/>
</dbReference>
<keyword evidence="4 5" id="KW-0472">Membrane</keyword>
<dbReference type="EMBL" id="CP042806">
    <property type="protein sequence ID" value="QEE26724.1"/>
    <property type="molecule type" value="Genomic_DNA"/>
</dbReference>
<evidence type="ECO:0000313" key="7">
    <source>
        <dbReference type="EMBL" id="QEE26724.1"/>
    </source>
</evidence>
<gene>
    <name evidence="7" type="ORF">FTW19_01100</name>
</gene>
<proteinExistence type="predicted"/>
<evidence type="ECO:0000256" key="4">
    <source>
        <dbReference type="ARBA" id="ARBA00023136"/>
    </source>
</evidence>
<feature type="transmembrane region" description="Helical" evidence="5">
    <location>
        <begin position="293"/>
        <end position="311"/>
    </location>
</feature>
<dbReference type="GO" id="GO:0005886">
    <property type="term" value="C:plasma membrane"/>
    <property type="evidence" value="ECO:0007669"/>
    <property type="project" value="TreeGrafter"/>
</dbReference>
<reference evidence="7 8" key="1">
    <citation type="submission" date="2019-08" db="EMBL/GenBank/DDBJ databases">
        <title>Complete genome sequence of Terriglobus albidus strain ORNL.</title>
        <authorList>
            <person name="Podar M."/>
        </authorList>
    </citation>
    <scope>NUCLEOTIDE SEQUENCE [LARGE SCALE GENOMIC DNA]</scope>
    <source>
        <strain evidence="7 8">ORNL</strain>
    </source>
</reference>
<dbReference type="KEGG" id="talb:FTW19_01100"/>
<feature type="transmembrane region" description="Helical" evidence="5">
    <location>
        <begin position="218"/>
        <end position="240"/>
    </location>
</feature>
<feature type="transmembrane region" description="Helical" evidence="5">
    <location>
        <begin position="351"/>
        <end position="373"/>
    </location>
</feature>
<evidence type="ECO:0000256" key="3">
    <source>
        <dbReference type="ARBA" id="ARBA00022989"/>
    </source>
</evidence>
<organism evidence="7 8">
    <name type="scientific">Terriglobus albidus</name>
    <dbReference type="NCBI Taxonomy" id="1592106"/>
    <lineage>
        <taxon>Bacteria</taxon>
        <taxon>Pseudomonadati</taxon>
        <taxon>Acidobacteriota</taxon>
        <taxon>Terriglobia</taxon>
        <taxon>Terriglobales</taxon>
        <taxon>Acidobacteriaceae</taxon>
        <taxon>Terriglobus</taxon>
    </lineage>
</organism>
<dbReference type="InterPro" id="IPR020846">
    <property type="entry name" value="MFS_dom"/>
</dbReference>
<keyword evidence="2 5" id="KW-0812">Transmembrane</keyword>
<feature type="transmembrane region" description="Helical" evidence="5">
    <location>
        <begin position="379"/>
        <end position="400"/>
    </location>
</feature>
<keyword evidence="8" id="KW-1185">Reference proteome</keyword>
<dbReference type="Gene3D" id="1.20.1250.20">
    <property type="entry name" value="MFS general substrate transporter like domains"/>
    <property type="match status" value="2"/>
</dbReference>
<dbReference type="OrthoDB" id="9783823at2"/>
<feature type="transmembrane region" description="Helical" evidence="5">
    <location>
        <begin position="317"/>
        <end position="339"/>
    </location>
</feature>
<feature type="domain" description="Major facilitator superfamily (MFS) profile" evidence="6">
    <location>
        <begin position="23"/>
        <end position="405"/>
    </location>
</feature>
<feature type="transmembrane region" description="Helical" evidence="5">
    <location>
        <begin position="57"/>
        <end position="80"/>
    </location>
</feature>
<dbReference type="Pfam" id="PF07690">
    <property type="entry name" value="MFS_1"/>
    <property type="match status" value="2"/>
</dbReference>
<feature type="transmembrane region" description="Helical" evidence="5">
    <location>
        <begin position="92"/>
        <end position="111"/>
    </location>
</feature>
<dbReference type="InterPro" id="IPR005829">
    <property type="entry name" value="Sugar_transporter_CS"/>
</dbReference>
<evidence type="ECO:0000256" key="5">
    <source>
        <dbReference type="SAM" id="Phobius"/>
    </source>
</evidence>
<dbReference type="PANTHER" id="PTHR23508">
    <property type="entry name" value="CARBOXYLIC ACID TRANSPORTER PROTEIN HOMOLOG"/>
    <property type="match status" value="1"/>
</dbReference>
<name>A0A5B9E581_9BACT</name>
<dbReference type="GO" id="GO:0046943">
    <property type="term" value="F:carboxylic acid transmembrane transporter activity"/>
    <property type="evidence" value="ECO:0007669"/>
    <property type="project" value="TreeGrafter"/>
</dbReference>
<protein>
    <submittedName>
        <fullName evidence="7">MFS transporter</fullName>
    </submittedName>
</protein>
<sequence>MTDSLANNPAFWSLAKQPARRNALLAAGFGWMLDSMDVMLYSMVIPAAQKDLGMSSATAGLIMSFTLIAAAAGGIGFGFVADRLGRTRALSLSILIYTVCTGLCAFVHTVPQLAICRFLLGIGMGGEWAAGAALVAETWPQQHRAKALALVQSAWAIGYALAAAVVALIMPHFGWRAVFLAGLFPALITIWIRRKVKEPEHWTPATNVSARALFRGKLAPRTLVITSMNAASLFAWWGLFSWAPSFLSAPVSKGGHGLDVLHTSTFTIVMQLGTFLGYVSFGPLADRFGRKPVYVTFLLMAALVVPLYAVVKTPTALLLLGPVVGFWGTGFFSGFSVISSEAFPTALRGRAMGFAYNLGRIASAVAPFTVGRVAQERGFGFGLSITTAGFLLAAAIALFLRKEWAAISQNEVEPTVAVT</sequence>
<evidence type="ECO:0000259" key="6">
    <source>
        <dbReference type="PROSITE" id="PS50850"/>
    </source>
</evidence>
<dbReference type="AlphaFoldDB" id="A0A5B9E581"/>
<evidence type="ECO:0000256" key="1">
    <source>
        <dbReference type="ARBA" id="ARBA00004141"/>
    </source>
</evidence>
<comment type="subcellular location">
    <subcellularLocation>
        <location evidence="1">Membrane</location>
        <topology evidence="1">Multi-pass membrane protein</topology>
    </subcellularLocation>
</comment>
<evidence type="ECO:0000256" key="2">
    <source>
        <dbReference type="ARBA" id="ARBA00022692"/>
    </source>
</evidence>
<evidence type="ECO:0000313" key="8">
    <source>
        <dbReference type="Proteomes" id="UP000321820"/>
    </source>
</evidence>
<feature type="transmembrane region" description="Helical" evidence="5">
    <location>
        <begin position="117"/>
        <end position="136"/>
    </location>
</feature>
<feature type="transmembrane region" description="Helical" evidence="5">
    <location>
        <begin position="23"/>
        <end position="45"/>
    </location>
</feature>
<dbReference type="InterPro" id="IPR036259">
    <property type="entry name" value="MFS_trans_sf"/>
</dbReference>
<keyword evidence="3 5" id="KW-1133">Transmembrane helix</keyword>
<dbReference type="PROSITE" id="PS00217">
    <property type="entry name" value="SUGAR_TRANSPORT_2"/>
    <property type="match status" value="1"/>
</dbReference>
<dbReference type="Proteomes" id="UP000321820">
    <property type="component" value="Chromosome"/>
</dbReference>
<feature type="transmembrane region" description="Helical" evidence="5">
    <location>
        <begin position="175"/>
        <end position="192"/>
    </location>
</feature>
<dbReference type="PROSITE" id="PS50850">
    <property type="entry name" value="MFS"/>
    <property type="match status" value="1"/>
</dbReference>